<evidence type="ECO:0000313" key="3">
    <source>
        <dbReference type="Proteomes" id="UP000193100"/>
    </source>
</evidence>
<name>A0A1W6K4S9_9GAMM</name>
<reference evidence="2 3" key="1">
    <citation type="submission" date="2017-04" db="EMBL/GenBank/DDBJ databases">
        <title>Genome Sequence of Marinobacter salarius strain SMR5 Isolated from a culture of the Diatom Skeletonema marinoi.</title>
        <authorList>
            <person name="Topel M."/>
            <person name="Pinder M.I.M."/>
            <person name="Johansson O.N."/>
            <person name="Kourtchenko O."/>
            <person name="Godhe A."/>
            <person name="Clarke A.K."/>
        </authorList>
    </citation>
    <scope>NUCLEOTIDE SEQUENCE [LARGE SCALE GENOMIC DNA]</scope>
    <source>
        <strain evidence="2 3">SMR5</strain>
    </source>
</reference>
<feature type="transmembrane region" description="Helical" evidence="1">
    <location>
        <begin position="72"/>
        <end position="95"/>
    </location>
</feature>
<feature type="transmembrane region" description="Helical" evidence="1">
    <location>
        <begin position="7"/>
        <end position="24"/>
    </location>
</feature>
<keyword evidence="1" id="KW-0812">Transmembrane</keyword>
<proteinExistence type="predicted"/>
<sequence>MDFVIEVIIGAVSGVFVSVFWMALPWMPATIIDELKKEYDRGEWINMVFHVPNVVIATLPFWLVYGVYDHRGIVCAVAFAGGLFWLHFRLLWALLTSRRET</sequence>
<dbReference type="GeneID" id="77254326"/>
<organism evidence="2 3">
    <name type="scientific">Marinobacter salarius</name>
    <dbReference type="NCBI Taxonomy" id="1420917"/>
    <lineage>
        <taxon>Bacteria</taxon>
        <taxon>Pseudomonadati</taxon>
        <taxon>Pseudomonadota</taxon>
        <taxon>Gammaproteobacteria</taxon>
        <taxon>Pseudomonadales</taxon>
        <taxon>Marinobacteraceae</taxon>
        <taxon>Marinobacter</taxon>
    </lineage>
</organism>
<accession>A0A1W6K4S9</accession>
<gene>
    <name evidence="2" type="ORF">MARSALSMR5_00322</name>
</gene>
<dbReference type="Proteomes" id="UP000193100">
    <property type="component" value="Chromosome"/>
</dbReference>
<evidence type="ECO:0000313" key="2">
    <source>
        <dbReference type="EMBL" id="ARM82423.1"/>
    </source>
</evidence>
<feature type="transmembrane region" description="Helical" evidence="1">
    <location>
        <begin position="44"/>
        <end position="65"/>
    </location>
</feature>
<dbReference type="RefSeq" id="WP_085678383.1">
    <property type="nucleotide sequence ID" value="NZ_CP020931.1"/>
</dbReference>
<dbReference type="AlphaFoldDB" id="A0A1W6K4S9"/>
<protein>
    <submittedName>
        <fullName evidence="2">Uncharacterized protein</fullName>
    </submittedName>
</protein>
<keyword evidence="1" id="KW-1133">Transmembrane helix</keyword>
<dbReference type="EMBL" id="CP020931">
    <property type="protein sequence ID" value="ARM82423.1"/>
    <property type="molecule type" value="Genomic_DNA"/>
</dbReference>
<keyword evidence="1" id="KW-0472">Membrane</keyword>
<evidence type="ECO:0000256" key="1">
    <source>
        <dbReference type="SAM" id="Phobius"/>
    </source>
</evidence>